<proteinExistence type="predicted"/>
<dbReference type="CDD" id="cd00085">
    <property type="entry name" value="HNHc"/>
    <property type="match status" value="1"/>
</dbReference>
<dbReference type="InterPro" id="IPR003615">
    <property type="entry name" value="HNH_nuc"/>
</dbReference>
<comment type="caution">
    <text evidence="4">The sequence shown here is derived from an EMBL/GenBank/DDBJ whole genome shotgun (WGS) entry which is preliminary data.</text>
</comment>
<dbReference type="GO" id="GO:0003676">
    <property type="term" value="F:nucleic acid binding"/>
    <property type="evidence" value="ECO:0007669"/>
    <property type="project" value="InterPro"/>
</dbReference>
<feature type="domain" description="HNH" evidence="2">
    <location>
        <begin position="10"/>
        <end position="44"/>
    </location>
</feature>
<accession>A0A2A2AGY2</accession>
<dbReference type="AlphaFoldDB" id="A0A2A2AMG0"/>
<dbReference type="GO" id="GO:0004519">
    <property type="term" value="F:endonuclease activity"/>
    <property type="evidence" value="ECO:0007669"/>
    <property type="project" value="InterPro"/>
</dbReference>
<sequence length="44" mass="4973">MQRGKYIKPEDAHGHHIFRNADGGPTNSENHAVVCKPCHIKLHK</sequence>
<organism evidence="4 6">
    <name type="scientific">Vandammella animalimorsus</name>
    <dbReference type="NCBI Taxonomy" id="2029117"/>
    <lineage>
        <taxon>Bacteria</taxon>
        <taxon>Pseudomonadati</taxon>
        <taxon>Pseudomonadota</taxon>
        <taxon>Betaproteobacteria</taxon>
        <taxon>Burkholderiales</taxon>
        <taxon>Comamonadaceae</taxon>
        <taxon>Vandammella</taxon>
    </lineage>
</organism>
<accession>A0A2A2AMG0</accession>
<dbReference type="RefSeq" id="WP_095539382.1">
    <property type="nucleotide sequence ID" value="NZ_NSJB01000002.1"/>
</dbReference>
<dbReference type="Proteomes" id="UP000218644">
    <property type="component" value="Unassembled WGS sequence"/>
</dbReference>
<dbReference type="EMBL" id="NSJD01000027">
    <property type="protein sequence ID" value="PAT38957.1"/>
    <property type="molecule type" value="Genomic_DNA"/>
</dbReference>
<protein>
    <recommendedName>
        <fullName evidence="2">HNH domain-containing protein</fullName>
    </recommendedName>
</protein>
<dbReference type="Gene3D" id="1.10.30.50">
    <property type="match status" value="1"/>
</dbReference>
<dbReference type="EMBL" id="NSJB01000002">
    <property type="protein sequence ID" value="PAT37815.1"/>
    <property type="molecule type" value="Genomic_DNA"/>
</dbReference>
<evidence type="ECO:0000313" key="3">
    <source>
        <dbReference type="EMBL" id="PAT37815.1"/>
    </source>
</evidence>
<dbReference type="Pfam" id="PF01844">
    <property type="entry name" value="HNH"/>
    <property type="match status" value="1"/>
</dbReference>
<dbReference type="InterPro" id="IPR002711">
    <property type="entry name" value="HNH"/>
</dbReference>
<dbReference type="GO" id="GO:0008270">
    <property type="term" value="F:zinc ion binding"/>
    <property type="evidence" value="ECO:0007669"/>
    <property type="project" value="InterPro"/>
</dbReference>
<reference evidence="5 6" key="1">
    <citation type="submission" date="2017-08" db="EMBL/GenBank/DDBJ databases">
        <title>WGS of Clinical strains of the CDC Group NO-1 linked to zoonotic infections in humans.</title>
        <authorList>
            <person name="Bernier A.-M."/>
            <person name="Bernard K."/>
        </authorList>
    </citation>
    <scope>NUCLEOTIDE SEQUENCE [LARGE SCALE GENOMIC DNA]</scope>
    <source>
        <strain evidence="3 5">NML00-0135</strain>
        <strain evidence="4 6">NML79-0751</strain>
    </source>
</reference>
<name>A0A2A2AMG0_9BURK</name>
<dbReference type="Proteomes" id="UP000218054">
    <property type="component" value="Unassembled WGS sequence"/>
</dbReference>
<evidence type="ECO:0000256" key="1">
    <source>
        <dbReference type="SAM" id="MobiDB-lite"/>
    </source>
</evidence>
<feature type="region of interest" description="Disordered" evidence="1">
    <location>
        <begin position="1"/>
        <end position="30"/>
    </location>
</feature>
<gene>
    <name evidence="4" type="ORF">CK623_12415</name>
    <name evidence="3" type="ORF">CK625_06030</name>
</gene>
<evidence type="ECO:0000313" key="4">
    <source>
        <dbReference type="EMBL" id="PAT38957.1"/>
    </source>
</evidence>
<evidence type="ECO:0000313" key="6">
    <source>
        <dbReference type="Proteomes" id="UP000218644"/>
    </source>
</evidence>
<evidence type="ECO:0000313" key="5">
    <source>
        <dbReference type="Proteomes" id="UP000218054"/>
    </source>
</evidence>
<keyword evidence="5" id="KW-1185">Reference proteome</keyword>
<evidence type="ECO:0000259" key="2">
    <source>
        <dbReference type="Pfam" id="PF01844"/>
    </source>
</evidence>